<sequence length="290" mass="32133">MFGRRKKCALLIDFDNVLGMTSGEFTTSIAKWMEWLEDGAFDGDRLKRKFLVKRVYWNPLYDRYRDAFEAAGFEAFSCAAIAKSKKSSADIVITLDAVDIAAGTRGLQEIILLTSDTDFVPVVNRLQERELEVVAMGHEQNPTAEVYRKYADNVVLRNDFMDAFKYERPKRKWFGLVRVKPPAPKPAPAPVRKPVSVNATPVEQAAERVVSAAQGVGGAMLSRKAVILALRDVKGFNTGGVSAWLGYGSYRKMLLAIAKKRPDLRLYAYRNGGVAVAYRAPDASRNGSAG</sequence>
<dbReference type="PANTHER" id="PTHR35811:SF1">
    <property type="entry name" value="HTH OST-TYPE DOMAIN-CONTAINING PROTEIN"/>
    <property type="match status" value="1"/>
</dbReference>
<reference evidence="2 3" key="1">
    <citation type="submission" date="2015-11" db="EMBL/GenBank/DDBJ databases">
        <title>Whole-Genome Sequence of Candidatus Oderbacter manganicum from the National Park Lower Oder Valley, Germany.</title>
        <authorList>
            <person name="Braun B."/>
            <person name="Liere K."/>
            <person name="Szewzyk U."/>
        </authorList>
    </citation>
    <scope>NUCLEOTIDE SEQUENCE [LARGE SCALE GENOMIC DNA]</scope>
    <source>
        <strain evidence="2 3">OTSz_A_272</strain>
    </source>
</reference>
<dbReference type="RefSeq" id="WP_066768480.1">
    <property type="nucleotide sequence ID" value="NZ_CP013244.1"/>
</dbReference>
<gene>
    <name evidence="2" type="ORF">ATE48_05120</name>
</gene>
<evidence type="ECO:0000313" key="3">
    <source>
        <dbReference type="Proteomes" id="UP000092498"/>
    </source>
</evidence>
<keyword evidence="3" id="KW-1185">Reference proteome</keyword>
<dbReference type="Proteomes" id="UP000092498">
    <property type="component" value="Chromosome"/>
</dbReference>
<dbReference type="Pfam" id="PF01936">
    <property type="entry name" value="NYN"/>
    <property type="match status" value="1"/>
</dbReference>
<dbReference type="PANTHER" id="PTHR35811">
    <property type="entry name" value="SLR1870 PROTEIN"/>
    <property type="match status" value="1"/>
</dbReference>
<organism evidence="2 3">
    <name type="scientific">Candidatus Viadribacter manganicus</name>
    <dbReference type="NCBI Taxonomy" id="1759059"/>
    <lineage>
        <taxon>Bacteria</taxon>
        <taxon>Pseudomonadati</taxon>
        <taxon>Pseudomonadota</taxon>
        <taxon>Alphaproteobacteria</taxon>
        <taxon>Hyphomonadales</taxon>
        <taxon>Hyphomonadaceae</taxon>
        <taxon>Candidatus Viadribacter</taxon>
    </lineage>
</organism>
<dbReference type="InParanoid" id="A0A1B1AFK0"/>
<dbReference type="AlphaFoldDB" id="A0A1B1AFK0"/>
<dbReference type="KEGG" id="cbot:ATE48_05120"/>
<evidence type="ECO:0000313" key="2">
    <source>
        <dbReference type="EMBL" id="ANP45337.1"/>
    </source>
</evidence>
<dbReference type="InterPro" id="IPR021139">
    <property type="entry name" value="NYN"/>
</dbReference>
<proteinExistence type="predicted"/>
<name>A0A1B1AFK0_9PROT</name>
<dbReference type="GO" id="GO:0004540">
    <property type="term" value="F:RNA nuclease activity"/>
    <property type="evidence" value="ECO:0007669"/>
    <property type="project" value="InterPro"/>
</dbReference>
<feature type="domain" description="NYN" evidence="1">
    <location>
        <begin position="8"/>
        <end position="154"/>
    </location>
</feature>
<evidence type="ECO:0000259" key="1">
    <source>
        <dbReference type="Pfam" id="PF01936"/>
    </source>
</evidence>
<dbReference type="STRING" id="1759059.ATE48_05120"/>
<dbReference type="Gene3D" id="3.40.50.1010">
    <property type="entry name" value="5'-nuclease"/>
    <property type="match status" value="1"/>
</dbReference>
<accession>A0A1B1AFK0</accession>
<dbReference type="EMBL" id="CP013244">
    <property type="protein sequence ID" value="ANP45337.1"/>
    <property type="molecule type" value="Genomic_DNA"/>
</dbReference>
<protein>
    <recommendedName>
        <fullName evidence="1">NYN domain-containing protein</fullName>
    </recommendedName>
</protein>
<dbReference type="OrthoDB" id="9783963at2"/>